<protein>
    <submittedName>
        <fullName evidence="2">DinB family protein</fullName>
    </submittedName>
</protein>
<dbReference type="Pfam" id="PF12867">
    <property type="entry name" value="DinB_2"/>
    <property type="match status" value="1"/>
</dbReference>
<accession>A0ABT6T250</accession>
<reference evidence="2 3" key="1">
    <citation type="submission" date="2023-05" db="EMBL/GenBank/DDBJ databases">
        <title>Draft genome sequence of Streptomyces sp. B-S-A12 isolated from a cave soil in Thailand.</title>
        <authorList>
            <person name="Chamroensaksri N."/>
            <person name="Muangham S."/>
        </authorList>
    </citation>
    <scope>NUCLEOTIDE SEQUENCE [LARGE SCALE GENOMIC DNA]</scope>
    <source>
        <strain evidence="2 3">B-S-A12</strain>
    </source>
</reference>
<dbReference type="InterPro" id="IPR024775">
    <property type="entry name" value="DinB-like"/>
</dbReference>
<keyword evidence="3" id="KW-1185">Reference proteome</keyword>
<dbReference type="RefSeq" id="WP_282537106.1">
    <property type="nucleotide sequence ID" value="NZ_JASCIS010000022.1"/>
</dbReference>
<sequence length="188" mass="20693">MNDRRAQLLVGQFEVAWALCDYHLERLVPDDFLWEPAPLCWTLHRTPDGGWRPDWAETEPDPVPVPTVAWLSWHIGWWWTTALAHLRGTTPPEPLDVEWPGPGLPAVEWLGGLRTEWLAGLEAASGDGWDEPAAFPWPREAGRTIADLVAWVNVELTKNAAEIGQLRLLRAVAPGGPTSADGSATGTG</sequence>
<organism evidence="2 3">
    <name type="scientific">Streptomyces luteolus</name>
    <dbReference type="NCBI Taxonomy" id="3043615"/>
    <lineage>
        <taxon>Bacteria</taxon>
        <taxon>Bacillati</taxon>
        <taxon>Actinomycetota</taxon>
        <taxon>Actinomycetes</taxon>
        <taxon>Kitasatosporales</taxon>
        <taxon>Streptomycetaceae</taxon>
        <taxon>Streptomyces</taxon>
    </lineage>
</organism>
<evidence type="ECO:0000313" key="2">
    <source>
        <dbReference type="EMBL" id="MDI3421149.1"/>
    </source>
</evidence>
<evidence type="ECO:0000259" key="1">
    <source>
        <dbReference type="Pfam" id="PF12867"/>
    </source>
</evidence>
<name>A0ABT6T250_9ACTN</name>
<proteinExistence type="predicted"/>
<evidence type="ECO:0000313" key="3">
    <source>
        <dbReference type="Proteomes" id="UP001237105"/>
    </source>
</evidence>
<dbReference type="Proteomes" id="UP001237105">
    <property type="component" value="Unassembled WGS sequence"/>
</dbReference>
<feature type="domain" description="DinB-like" evidence="1">
    <location>
        <begin position="12"/>
        <end position="163"/>
    </location>
</feature>
<dbReference type="EMBL" id="JASCIS010000022">
    <property type="protein sequence ID" value="MDI3421149.1"/>
    <property type="molecule type" value="Genomic_DNA"/>
</dbReference>
<comment type="caution">
    <text evidence="2">The sequence shown here is derived from an EMBL/GenBank/DDBJ whole genome shotgun (WGS) entry which is preliminary data.</text>
</comment>
<gene>
    <name evidence="2" type="ORF">QIT00_21765</name>
</gene>